<keyword evidence="5" id="KW-0396">Initiation factor</keyword>
<evidence type="ECO:0000256" key="4">
    <source>
        <dbReference type="SAM" id="MobiDB-lite"/>
    </source>
</evidence>
<dbReference type="EMBL" id="GBBK01004281">
    <property type="protein sequence ID" value="JAC20201.1"/>
    <property type="molecule type" value="mRNA"/>
</dbReference>
<dbReference type="AlphaFoldDB" id="A0A023FE05"/>
<dbReference type="GO" id="GO:0003743">
    <property type="term" value="F:translation initiation factor activity"/>
    <property type="evidence" value="ECO:0007669"/>
    <property type="project" value="UniProtKB-KW"/>
</dbReference>
<feature type="compositionally biased region" description="Polar residues" evidence="4">
    <location>
        <begin position="33"/>
        <end position="47"/>
    </location>
</feature>
<keyword evidence="2" id="KW-0810">Translation regulation</keyword>
<evidence type="ECO:0000256" key="3">
    <source>
        <dbReference type="ARBA" id="ARBA00023193"/>
    </source>
</evidence>
<dbReference type="GO" id="GO:0005737">
    <property type="term" value="C:cytoplasm"/>
    <property type="evidence" value="ECO:0007669"/>
    <property type="project" value="TreeGrafter"/>
</dbReference>
<dbReference type="Pfam" id="PF05456">
    <property type="entry name" value="eIF_4EBP"/>
    <property type="match status" value="1"/>
</dbReference>
<dbReference type="PANTHER" id="PTHR12669">
    <property type="entry name" value="EUKARYOTIC TRANSLATION INITIATION FACTOR 4E-BINDING PROTEIN"/>
    <property type="match status" value="1"/>
</dbReference>
<sequence>MSAHSPEHKVSTSRSIPTRRVVINDASQLPHDYSSTPGGTIFSTTPGGSRIIYDRSFLMQMRHSPVARTPPKNLPVIPGVTLSCSPDVSKPSASPNKPTENGAVPSSVKAAKPEGTGDEPQFPMDI</sequence>
<feature type="compositionally biased region" description="Polar residues" evidence="4">
    <location>
        <begin position="85"/>
        <end position="99"/>
    </location>
</feature>
<proteinExistence type="evidence at transcript level"/>
<feature type="region of interest" description="Disordered" evidence="4">
    <location>
        <begin position="85"/>
        <end position="126"/>
    </location>
</feature>
<name>A0A023FE05_AMBCJ</name>
<evidence type="ECO:0000256" key="1">
    <source>
        <dbReference type="ARBA" id="ARBA00005480"/>
    </source>
</evidence>
<dbReference type="PANTHER" id="PTHR12669:SF12">
    <property type="entry name" value="EUKARYOTIC TRANSLATION INITIATION FACTOR 4E-BINDING PROTEIN"/>
    <property type="match status" value="1"/>
</dbReference>
<organism evidence="5">
    <name type="scientific">Amblyomma cajennense</name>
    <name type="common">Cayenne tick</name>
    <name type="synonym">Acarus cajennensis</name>
    <dbReference type="NCBI Taxonomy" id="34607"/>
    <lineage>
        <taxon>Eukaryota</taxon>
        <taxon>Metazoa</taxon>
        <taxon>Ecdysozoa</taxon>
        <taxon>Arthropoda</taxon>
        <taxon>Chelicerata</taxon>
        <taxon>Arachnida</taxon>
        <taxon>Acari</taxon>
        <taxon>Parasitiformes</taxon>
        <taxon>Ixodida</taxon>
        <taxon>Ixodoidea</taxon>
        <taxon>Ixodidae</taxon>
        <taxon>Amblyomminae</taxon>
        <taxon>Amblyomma</taxon>
    </lineage>
</organism>
<dbReference type="GO" id="GO:0045947">
    <property type="term" value="P:negative regulation of translational initiation"/>
    <property type="evidence" value="ECO:0007669"/>
    <property type="project" value="InterPro"/>
</dbReference>
<dbReference type="GO" id="GO:0008190">
    <property type="term" value="F:eukaryotic initiation factor 4E binding"/>
    <property type="evidence" value="ECO:0007669"/>
    <property type="project" value="InterPro"/>
</dbReference>
<feature type="compositionally biased region" description="Basic and acidic residues" evidence="4">
    <location>
        <begin position="1"/>
        <end position="10"/>
    </location>
</feature>
<evidence type="ECO:0000256" key="2">
    <source>
        <dbReference type="ARBA" id="ARBA00022845"/>
    </source>
</evidence>
<accession>A0A023FE05</accession>
<keyword evidence="5" id="KW-0648">Protein biosynthesis</keyword>
<dbReference type="InterPro" id="IPR008606">
    <property type="entry name" value="EIF4EBP"/>
</dbReference>
<comment type="similarity">
    <text evidence="1">Belongs to the eIF4E-binding protein family.</text>
</comment>
<feature type="region of interest" description="Disordered" evidence="4">
    <location>
        <begin position="1"/>
        <end position="20"/>
    </location>
</feature>
<reference evidence="5" key="1">
    <citation type="submission" date="2014-03" db="EMBL/GenBank/DDBJ databases">
        <title>The sialotranscriptome of Amblyomma triste, Amblyomma parvum and Amblyomma cajennense ticks, uncovered by 454-based RNA-seq.</title>
        <authorList>
            <person name="Garcia G.R."/>
            <person name="Gardinassi L.G."/>
            <person name="Ribeiro J.M."/>
            <person name="Anatriello E."/>
            <person name="Ferreira B.R."/>
            <person name="Moreira H.N."/>
            <person name="Mafra C."/>
            <person name="Olegario M.M."/>
            <person name="Szabo P.J."/>
            <person name="Miranda-Santos I.K."/>
            <person name="Maruyama S.R."/>
        </authorList>
    </citation>
    <scope>NUCLEOTIDE SEQUENCE</scope>
    <source>
        <strain evidence="5">Uberlandia</strain>
        <tissue evidence="5">Salivary glands</tissue>
    </source>
</reference>
<feature type="region of interest" description="Disordered" evidence="4">
    <location>
        <begin position="25"/>
        <end position="47"/>
    </location>
</feature>
<keyword evidence="3" id="KW-0652">Protein synthesis inhibitor</keyword>
<evidence type="ECO:0000313" key="5">
    <source>
        <dbReference type="EMBL" id="JAC20201.1"/>
    </source>
</evidence>
<protein>
    <submittedName>
        <fullName evidence="5">Putative eukaryotic translation initiation factor</fullName>
    </submittedName>
</protein>